<keyword evidence="1" id="KW-0732">Signal</keyword>
<feature type="signal peptide" evidence="1">
    <location>
        <begin position="1"/>
        <end position="21"/>
    </location>
</feature>
<name>A0A9X3EQ29_9GAMM</name>
<reference evidence="2" key="1">
    <citation type="submission" date="2022-11" db="EMBL/GenBank/DDBJ databases">
        <title>Parathalassolutuus dongxingensis gen. nov., sp. nov., a novel member of family Oceanospirillaceae isolated from a coastal shrimp pond in Guangxi, China.</title>
        <authorList>
            <person name="Chen H."/>
        </authorList>
    </citation>
    <scope>NUCLEOTIDE SEQUENCE</scope>
    <source>
        <strain evidence="2">G-43</strain>
    </source>
</reference>
<dbReference type="EMBL" id="JAPNOA010000056">
    <property type="protein sequence ID" value="MCY0966778.1"/>
    <property type="molecule type" value="Genomic_DNA"/>
</dbReference>
<dbReference type="Pfam" id="PF11216">
    <property type="entry name" value="DUF3012"/>
    <property type="match status" value="1"/>
</dbReference>
<evidence type="ECO:0000313" key="2">
    <source>
        <dbReference type="EMBL" id="MCY0966778.1"/>
    </source>
</evidence>
<dbReference type="InterPro" id="IPR021379">
    <property type="entry name" value="DUF3012"/>
</dbReference>
<organism evidence="2 3">
    <name type="scientific">Parathalassolituus penaei</name>
    <dbReference type="NCBI Taxonomy" id="2997323"/>
    <lineage>
        <taxon>Bacteria</taxon>
        <taxon>Pseudomonadati</taxon>
        <taxon>Pseudomonadota</taxon>
        <taxon>Gammaproteobacteria</taxon>
        <taxon>Oceanospirillales</taxon>
        <taxon>Oceanospirillaceae</taxon>
        <taxon>Parathalassolituus</taxon>
    </lineage>
</organism>
<comment type="caution">
    <text evidence="2">The sequence shown here is derived from an EMBL/GenBank/DDBJ whole genome shotgun (WGS) entry which is preliminary data.</text>
</comment>
<accession>A0A9X3EQ29</accession>
<evidence type="ECO:0000313" key="3">
    <source>
        <dbReference type="Proteomes" id="UP001150830"/>
    </source>
</evidence>
<evidence type="ECO:0000256" key="1">
    <source>
        <dbReference type="SAM" id="SignalP"/>
    </source>
</evidence>
<gene>
    <name evidence="2" type="ORF">OUO13_16470</name>
</gene>
<dbReference type="Proteomes" id="UP001150830">
    <property type="component" value="Unassembled WGS sequence"/>
</dbReference>
<dbReference type="PROSITE" id="PS51257">
    <property type="entry name" value="PROKAR_LIPOPROTEIN"/>
    <property type="match status" value="1"/>
</dbReference>
<protein>
    <submittedName>
        <fullName evidence="2">DUF3012 domain-containing protein</fullName>
    </submittedName>
</protein>
<feature type="chain" id="PRO_5040815990" evidence="1">
    <location>
        <begin position="22"/>
        <end position="56"/>
    </location>
</feature>
<sequence length="56" mass="6264">MKRFSTTLLMLTLATLLGGCAAEVGSDEWCADMKEKPKGDWTMNEAKDFARHCILK</sequence>
<keyword evidence="3" id="KW-1185">Reference proteome</keyword>
<proteinExistence type="predicted"/>
<dbReference type="AlphaFoldDB" id="A0A9X3EQ29"/>
<dbReference type="RefSeq" id="WP_283174975.1">
    <property type="nucleotide sequence ID" value="NZ_JAPNOA010000056.1"/>
</dbReference>